<dbReference type="AlphaFoldDB" id="A0A1H6MHR1"/>
<evidence type="ECO:0000313" key="3">
    <source>
        <dbReference type="Proteomes" id="UP000176204"/>
    </source>
</evidence>
<keyword evidence="1" id="KW-0812">Transmembrane</keyword>
<keyword evidence="1" id="KW-0472">Membrane</keyword>
<feature type="transmembrane region" description="Helical" evidence="1">
    <location>
        <begin position="36"/>
        <end position="60"/>
    </location>
</feature>
<sequence length="64" mass="6806">MFDHPLSHPANESPRRRLAGGAFSLLLGAARIACSALLFMILVAGGIYLSGILLTGILHLSRTF</sequence>
<gene>
    <name evidence="2" type="ORF">PYTT_2315</name>
</gene>
<dbReference type="RefSeq" id="WP_141675907.1">
    <property type="nucleotide sequence ID" value="NZ_LIGX01000040.1"/>
</dbReference>
<accession>A0A1H6MHR1</accession>
<proteinExistence type="predicted"/>
<name>A0A1H6MHR1_9BACT</name>
<dbReference type="Proteomes" id="UP000176204">
    <property type="component" value="Chromosome I"/>
</dbReference>
<organism evidence="2 3">
    <name type="scientific">Akkermansia glycaniphila</name>
    <dbReference type="NCBI Taxonomy" id="1679444"/>
    <lineage>
        <taxon>Bacteria</taxon>
        <taxon>Pseudomonadati</taxon>
        <taxon>Verrucomicrobiota</taxon>
        <taxon>Verrucomicrobiia</taxon>
        <taxon>Verrucomicrobiales</taxon>
        <taxon>Akkermansiaceae</taxon>
        <taxon>Akkermansia</taxon>
    </lineage>
</organism>
<keyword evidence="1" id="KW-1133">Transmembrane helix</keyword>
<reference evidence="3" key="1">
    <citation type="submission" date="2016-09" db="EMBL/GenBank/DDBJ databases">
        <authorList>
            <person name="Koehorst J."/>
        </authorList>
    </citation>
    <scope>NUCLEOTIDE SEQUENCE [LARGE SCALE GENOMIC DNA]</scope>
</reference>
<evidence type="ECO:0000313" key="2">
    <source>
        <dbReference type="EMBL" id="SEH98627.1"/>
    </source>
</evidence>
<evidence type="ECO:0000256" key="1">
    <source>
        <dbReference type="SAM" id="Phobius"/>
    </source>
</evidence>
<dbReference type="KEGG" id="agl:PYTT_2315"/>
<protein>
    <submittedName>
        <fullName evidence="2">Uncharacterized protein</fullName>
    </submittedName>
</protein>
<dbReference type="STRING" id="1679444.PYTT_2315"/>
<keyword evidence="3" id="KW-1185">Reference proteome</keyword>
<dbReference type="EMBL" id="LT629973">
    <property type="protein sequence ID" value="SEH98627.1"/>
    <property type="molecule type" value="Genomic_DNA"/>
</dbReference>